<keyword evidence="20" id="KW-1185">Reference proteome</keyword>
<dbReference type="RefSeq" id="YP_009237520.1">
    <property type="nucleotide sequence ID" value="NC_029591.1"/>
</dbReference>
<comment type="catalytic activity">
    <reaction evidence="17">
        <text>ATP + H2O = ADP + phosphate + H(+)</text>
        <dbReference type="Rhea" id="RHEA:13065"/>
        <dbReference type="ChEBI" id="CHEBI:15377"/>
        <dbReference type="ChEBI" id="CHEBI:15378"/>
        <dbReference type="ChEBI" id="CHEBI:30616"/>
        <dbReference type="ChEBI" id="CHEBI:43474"/>
        <dbReference type="ChEBI" id="CHEBI:456216"/>
    </reaction>
</comment>
<keyword evidence="6" id="KW-0235">DNA replication</keyword>
<evidence type="ECO:0000256" key="5">
    <source>
        <dbReference type="ARBA" id="ARBA00022695"/>
    </source>
</evidence>
<keyword evidence="7" id="KW-0540">Nuclease</keyword>
<evidence type="ECO:0000256" key="12">
    <source>
        <dbReference type="ARBA" id="ARBA00023124"/>
    </source>
</evidence>
<evidence type="ECO:0000256" key="9">
    <source>
        <dbReference type="ARBA" id="ARBA00022741"/>
    </source>
</evidence>
<keyword evidence="5" id="KW-0548">Nucleotidyltransferase</keyword>
<keyword evidence="8" id="KW-0479">Metal-binding</keyword>
<evidence type="ECO:0000256" key="7">
    <source>
        <dbReference type="ARBA" id="ARBA00022722"/>
    </source>
</evidence>
<dbReference type="GO" id="GO:0003677">
    <property type="term" value="F:DNA binding"/>
    <property type="evidence" value="ECO:0007669"/>
    <property type="project" value="UniProtKB-KW"/>
</dbReference>
<reference evidence="19 20" key="1">
    <citation type="journal article" date="2016" name="Infect. Genet. Evol.">
        <title>Diverse circular replication-associated protein encoding viruses circulating in invertebrates within a lake ecosystem.</title>
        <authorList>
            <person name="Dayaram A."/>
            <person name="Galatowitsch M.L."/>
            <person name="Arguello-Astorga G.R."/>
            <person name="van Bysterveldt K."/>
            <person name="Kraberger S."/>
            <person name="Stainton D."/>
            <person name="Harding J.S."/>
            <person name="Roumagnac P."/>
            <person name="Martin D.P."/>
            <person name="Lefeuvre P."/>
            <person name="Varsani A."/>
        </authorList>
    </citation>
    <scope>NUCLEOTIDE SEQUENCE [LARGE SCALE GENOMIC DNA]</scope>
    <source>
        <strain evidence="19">LSaCV-36-LSGA-2013</strain>
    </source>
</reference>
<dbReference type="GO" id="GO:0016787">
    <property type="term" value="F:hydrolase activity"/>
    <property type="evidence" value="ECO:0007669"/>
    <property type="project" value="UniProtKB-KW"/>
</dbReference>
<proteinExistence type="inferred from homology"/>
<evidence type="ECO:0000256" key="17">
    <source>
        <dbReference type="ARBA" id="ARBA00049360"/>
    </source>
</evidence>
<keyword evidence="9" id="KW-0547">Nucleotide-binding</keyword>
<protein>
    <recommendedName>
        <fullName evidence="15">ATP-dependent helicase Rep</fullName>
    </recommendedName>
    <alternativeName>
        <fullName evidence="16">RepP</fullName>
    </alternativeName>
</protein>
<evidence type="ECO:0000256" key="10">
    <source>
        <dbReference type="ARBA" id="ARBA00022759"/>
    </source>
</evidence>
<dbReference type="GO" id="GO:0004519">
    <property type="term" value="F:endonuclease activity"/>
    <property type="evidence" value="ECO:0007669"/>
    <property type="project" value="UniProtKB-KW"/>
</dbReference>
<evidence type="ECO:0000313" key="20">
    <source>
        <dbReference type="Proteomes" id="UP000202970"/>
    </source>
</evidence>
<dbReference type="GO" id="GO:0003723">
    <property type="term" value="F:RNA binding"/>
    <property type="evidence" value="ECO:0007669"/>
    <property type="project" value="InterPro"/>
</dbReference>
<comment type="similarity">
    <text evidence="3">Belongs to the nanoviruses/circoviruses replication-associated protein family.</text>
</comment>
<evidence type="ECO:0000256" key="6">
    <source>
        <dbReference type="ARBA" id="ARBA00022705"/>
    </source>
</evidence>
<evidence type="ECO:0000256" key="2">
    <source>
        <dbReference type="ARBA" id="ARBA00004147"/>
    </source>
</evidence>
<keyword evidence="13" id="KW-0238">DNA-binding</keyword>
<dbReference type="PROSITE" id="PS52020">
    <property type="entry name" value="CRESS_DNA_REP"/>
    <property type="match status" value="1"/>
</dbReference>
<dbReference type="GO" id="GO:0003724">
    <property type="term" value="F:RNA helicase activity"/>
    <property type="evidence" value="ECO:0007669"/>
    <property type="project" value="InterPro"/>
</dbReference>
<dbReference type="Proteomes" id="UP000202970">
    <property type="component" value="Segment"/>
</dbReference>
<keyword evidence="11" id="KW-0378">Hydrolase</keyword>
<dbReference type="Gene3D" id="3.40.1310.20">
    <property type="match status" value="1"/>
</dbReference>
<feature type="domain" description="CRESS-DNA virus Rep endonuclease" evidence="18">
    <location>
        <begin position="2"/>
        <end position="99"/>
    </location>
</feature>
<dbReference type="GeneID" id="26974172"/>
<dbReference type="OrthoDB" id="9195at10239"/>
<evidence type="ECO:0000259" key="18">
    <source>
        <dbReference type="PROSITE" id="PS52020"/>
    </source>
</evidence>
<keyword evidence="4" id="KW-0808">Transferase</keyword>
<keyword evidence="10" id="KW-0255">Endonuclease</keyword>
<dbReference type="GO" id="GO:0042025">
    <property type="term" value="C:host cell nucleus"/>
    <property type="evidence" value="ECO:0007669"/>
    <property type="project" value="UniProtKB-SubCell"/>
</dbReference>
<dbReference type="GO" id="GO:0006260">
    <property type="term" value="P:DNA replication"/>
    <property type="evidence" value="ECO:0007669"/>
    <property type="project" value="UniProtKB-KW"/>
</dbReference>
<evidence type="ECO:0000256" key="13">
    <source>
        <dbReference type="ARBA" id="ARBA00023125"/>
    </source>
</evidence>
<sequence>MPTPKKSYCFTLNNYTDGELELLRVVCSEEASYAVIGREVGETGTPHLQGYIRFKKAYRFSTIKDRYLLRCHIEVAAGDADSNFRYCSKDGDFAEFGERPTSGKSASRADLARSFVSYMDDGRSGMVRFAHENPGTWYFSGATMLRNYYALQPAVDRSDVSVTWIFGDPGVGKSRKAHETLPQAYVKDPRTKWWNEYALEKDVIIDDFGPGGIDINHLLRWFDRYKCLVESKGGMIPLYAVNFIVTSNFHPEKVFSFAGDPNVQLPALMRRMIIKEMV</sequence>
<evidence type="ECO:0000313" key="19">
    <source>
        <dbReference type="EMBL" id="ALE29741.1"/>
    </source>
</evidence>
<dbReference type="InterPro" id="IPR027417">
    <property type="entry name" value="P-loop_NTPase"/>
</dbReference>
<keyword evidence="14" id="KW-0511">Multifunctional enzyme</keyword>
<dbReference type="GO" id="GO:0000166">
    <property type="term" value="F:nucleotide binding"/>
    <property type="evidence" value="ECO:0007669"/>
    <property type="project" value="UniProtKB-KW"/>
</dbReference>
<dbReference type="SUPFAM" id="SSF52540">
    <property type="entry name" value="P-loop containing nucleoside triphosphate hydrolases"/>
    <property type="match status" value="1"/>
</dbReference>
<evidence type="ECO:0000256" key="3">
    <source>
        <dbReference type="ARBA" id="ARBA00008545"/>
    </source>
</evidence>
<comment type="subcellular location">
    <subcellularLocation>
        <location evidence="2">Host nucleus</location>
    </subcellularLocation>
</comment>
<dbReference type="GO" id="GO:0046872">
    <property type="term" value="F:metal ion binding"/>
    <property type="evidence" value="ECO:0007669"/>
    <property type="project" value="UniProtKB-KW"/>
</dbReference>
<organism evidence="19 20">
    <name type="scientific">Lake Sarah-associated circular virus-36</name>
    <dbReference type="NCBI Taxonomy" id="1685764"/>
    <lineage>
        <taxon>Viruses</taxon>
    </lineage>
</organism>
<evidence type="ECO:0000256" key="4">
    <source>
        <dbReference type="ARBA" id="ARBA00022679"/>
    </source>
</evidence>
<dbReference type="InterPro" id="IPR049912">
    <property type="entry name" value="CRESS_DNA_REP"/>
</dbReference>
<accession>A0A126GAC0</accession>
<dbReference type="InterPro" id="IPR000605">
    <property type="entry name" value="Helicase_SF3_ssDNA/RNA_vir"/>
</dbReference>
<keyword evidence="12" id="KW-0190">Covalent protein-DNA linkage</keyword>
<dbReference type="Pfam" id="PF00910">
    <property type="entry name" value="RNA_helicase"/>
    <property type="match status" value="1"/>
</dbReference>
<dbReference type="EMBL" id="KP153474">
    <property type="protein sequence ID" value="ALE29741.1"/>
    <property type="molecule type" value="Genomic_DNA"/>
</dbReference>
<evidence type="ECO:0000256" key="15">
    <source>
        <dbReference type="ARBA" id="ARBA00030754"/>
    </source>
</evidence>
<comment type="cofactor">
    <cofactor evidence="1">
        <name>Mn(2+)</name>
        <dbReference type="ChEBI" id="CHEBI:29035"/>
    </cofactor>
</comment>
<evidence type="ECO:0000256" key="14">
    <source>
        <dbReference type="ARBA" id="ARBA00023268"/>
    </source>
</evidence>
<dbReference type="GO" id="GO:0016779">
    <property type="term" value="F:nucleotidyltransferase activity"/>
    <property type="evidence" value="ECO:0007669"/>
    <property type="project" value="UniProtKB-KW"/>
</dbReference>
<evidence type="ECO:0000256" key="16">
    <source>
        <dbReference type="ARBA" id="ARBA00032243"/>
    </source>
</evidence>
<dbReference type="Pfam" id="PF02407">
    <property type="entry name" value="Viral_Rep"/>
    <property type="match status" value="1"/>
</dbReference>
<dbReference type="KEGG" id="vg:26974172"/>
<evidence type="ECO:0000256" key="1">
    <source>
        <dbReference type="ARBA" id="ARBA00001936"/>
    </source>
</evidence>
<evidence type="ECO:0000256" key="11">
    <source>
        <dbReference type="ARBA" id="ARBA00022801"/>
    </source>
</evidence>
<name>A0A126GAC0_9VIRU</name>
<evidence type="ECO:0000256" key="8">
    <source>
        <dbReference type="ARBA" id="ARBA00022723"/>
    </source>
</evidence>